<organism evidence="1 2">
    <name type="scientific">Xylaria flabelliformis</name>
    <dbReference type="NCBI Taxonomy" id="2512241"/>
    <lineage>
        <taxon>Eukaryota</taxon>
        <taxon>Fungi</taxon>
        <taxon>Dikarya</taxon>
        <taxon>Ascomycota</taxon>
        <taxon>Pezizomycotina</taxon>
        <taxon>Sordariomycetes</taxon>
        <taxon>Xylariomycetidae</taxon>
        <taxon>Xylariales</taxon>
        <taxon>Xylariaceae</taxon>
        <taxon>Xylaria</taxon>
    </lineage>
</organism>
<dbReference type="AlphaFoldDB" id="A0A553HRY2"/>
<protein>
    <submittedName>
        <fullName evidence="1">Uncharacterized protein</fullName>
    </submittedName>
</protein>
<reference evidence="2" key="1">
    <citation type="submission" date="2019-06" db="EMBL/GenBank/DDBJ databases">
        <title>Draft genome sequence of the griseofulvin-producing fungus Xylaria cubensis strain G536.</title>
        <authorList>
            <person name="Mead M.E."/>
            <person name="Raja H.A."/>
            <person name="Steenwyk J.L."/>
            <person name="Knowles S.L."/>
            <person name="Oberlies N.H."/>
            <person name="Rokas A."/>
        </authorList>
    </citation>
    <scope>NUCLEOTIDE SEQUENCE [LARGE SCALE GENOMIC DNA]</scope>
    <source>
        <strain evidence="2">G536</strain>
    </source>
</reference>
<accession>A0A553HRY2</accession>
<name>A0A553HRY2_9PEZI</name>
<evidence type="ECO:0000313" key="1">
    <source>
        <dbReference type="EMBL" id="TRX90717.1"/>
    </source>
</evidence>
<proteinExistence type="predicted"/>
<dbReference type="EMBL" id="VFLP01000052">
    <property type="protein sequence ID" value="TRX90717.1"/>
    <property type="molecule type" value="Genomic_DNA"/>
</dbReference>
<comment type="caution">
    <text evidence="1">The sequence shown here is derived from an EMBL/GenBank/DDBJ whole genome shotgun (WGS) entry which is preliminary data.</text>
</comment>
<evidence type="ECO:0000313" key="2">
    <source>
        <dbReference type="Proteomes" id="UP000319160"/>
    </source>
</evidence>
<sequence>MQRLGSPSVFPALPGASTQLWKCQTRYRHPRRWWRPRKWGPRRRDAWPTFEISDLLLDLDAEGVKGVRAFDSQLDGVPESASALEKRKLRPIKARVAEFEKGYEECQSSFQTVSADKFHPLHISDFDLLAATLFDSPDTRKMTDGSLCDVNDTATHAGMLGSVLDGNGIPRTIRNNTSKTTTYMLHRRRVHGESRILSPDSDDQVLLSLAFSRYATFREIDRLITRIIHTPEGCRTLSTLSDELYLSFKRLVPEVDPLQLLSLLNNLLINFDRHGLHMSSKLLSLGLWTSLKCQAISTAHQYLERKCKCEYLDKRTIHYILNTLLQTSITSNRSSPHEFQSNSTTRLTTLFSLLTGYVPGENQPTVSLQSLISHKRVKSLCLYIECLARLGAFRTLWHQWHAIESASQAMDGIRELNSGFVSAILEALDKNRNVRTLARSLEFANATGQFREDCQLDMLAISKSADILALPENNKENHDPTPDRIRQQEELYQIFREKQIQKAMPALQAFLI</sequence>
<keyword evidence="2" id="KW-1185">Reference proteome</keyword>
<dbReference type="OrthoDB" id="4581301at2759"/>
<dbReference type="Proteomes" id="UP000319160">
    <property type="component" value="Unassembled WGS sequence"/>
</dbReference>
<gene>
    <name evidence="1" type="ORF">FHL15_008296</name>
</gene>